<dbReference type="EC" id="3.4.16.4" evidence="4"/>
<dbReference type="AlphaFoldDB" id="A0A0R3JTF7"/>
<dbReference type="InterPro" id="IPR015956">
    <property type="entry name" value="Peniciliin-bd_prot_C_sf"/>
</dbReference>
<dbReference type="GO" id="GO:0071555">
    <property type="term" value="P:cell wall organization"/>
    <property type="evidence" value="ECO:0007669"/>
    <property type="project" value="UniProtKB-KW"/>
</dbReference>
<organism evidence="17 18">
    <name type="scientific">Caloramator mitchellensis</name>
    <dbReference type="NCBI Taxonomy" id="908809"/>
    <lineage>
        <taxon>Bacteria</taxon>
        <taxon>Bacillati</taxon>
        <taxon>Bacillota</taxon>
        <taxon>Clostridia</taxon>
        <taxon>Eubacteriales</taxon>
        <taxon>Clostridiaceae</taxon>
        <taxon>Caloramator</taxon>
    </lineage>
</organism>
<dbReference type="Gene3D" id="3.40.710.10">
    <property type="entry name" value="DD-peptidase/beta-lactamase superfamily"/>
    <property type="match status" value="1"/>
</dbReference>
<evidence type="ECO:0000256" key="5">
    <source>
        <dbReference type="ARBA" id="ARBA00022645"/>
    </source>
</evidence>
<evidence type="ECO:0000256" key="14">
    <source>
        <dbReference type="PIRSR" id="PIRSR618044-2"/>
    </source>
</evidence>
<dbReference type="Proteomes" id="UP000052015">
    <property type="component" value="Unassembled WGS sequence"/>
</dbReference>
<evidence type="ECO:0000313" key="17">
    <source>
        <dbReference type="EMBL" id="KRQ86801.1"/>
    </source>
</evidence>
<comment type="pathway">
    <text evidence="2">Cell wall biogenesis; peptidoglycan biosynthesis.</text>
</comment>
<dbReference type="OrthoDB" id="9791132at2"/>
<dbReference type="SMART" id="SM00936">
    <property type="entry name" value="PBP5_C"/>
    <property type="match status" value="1"/>
</dbReference>
<dbReference type="GO" id="GO:0009002">
    <property type="term" value="F:serine-type D-Ala-D-Ala carboxypeptidase activity"/>
    <property type="evidence" value="ECO:0007669"/>
    <property type="project" value="UniProtKB-EC"/>
</dbReference>
<evidence type="ECO:0000256" key="11">
    <source>
        <dbReference type="ARBA" id="ARBA00023316"/>
    </source>
</evidence>
<dbReference type="UniPathway" id="UPA00219"/>
<dbReference type="GO" id="GO:0008360">
    <property type="term" value="P:regulation of cell shape"/>
    <property type="evidence" value="ECO:0007669"/>
    <property type="project" value="UniProtKB-KW"/>
</dbReference>
<feature type="active site" description="Acyl-ester intermediate" evidence="13">
    <location>
        <position position="61"/>
    </location>
</feature>
<dbReference type="Pfam" id="PF00768">
    <property type="entry name" value="Peptidase_S11"/>
    <property type="match status" value="1"/>
</dbReference>
<evidence type="ECO:0000256" key="7">
    <source>
        <dbReference type="ARBA" id="ARBA00022729"/>
    </source>
</evidence>
<keyword evidence="18" id="KW-1185">Reference proteome</keyword>
<reference evidence="17 18" key="1">
    <citation type="submission" date="2015-09" db="EMBL/GenBank/DDBJ databases">
        <title>Draft genome sequence of a Caloramator mitchellensis, a moderate thermophile from the Great Artesian Basin of Australia.</title>
        <authorList>
            <person name="Patel B.K."/>
        </authorList>
    </citation>
    <scope>NUCLEOTIDE SEQUENCE [LARGE SCALE GENOMIC DNA]</scope>
    <source>
        <strain evidence="17 18">VF08</strain>
    </source>
</reference>
<keyword evidence="7" id="KW-0732">Signal</keyword>
<feature type="domain" description="Peptidase S11 D-Ala-D-Ala carboxypeptidase A C-terminal" evidence="16">
    <location>
        <begin position="269"/>
        <end position="359"/>
    </location>
</feature>
<dbReference type="GO" id="GO:0009252">
    <property type="term" value="P:peptidoglycan biosynthetic process"/>
    <property type="evidence" value="ECO:0007669"/>
    <property type="project" value="UniProtKB-UniPathway"/>
</dbReference>
<evidence type="ECO:0000256" key="8">
    <source>
        <dbReference type="ARBA" id="ARBA00022801"/>
    </source>
</evidence>
<keyword evidence="8 17" id="KW-0378">Hydrolase</keyword>
<dbReference type="SUPFAM" id="SSF56601">
    <property type="entry name" value="beta-lactamase/transpeptidase-like"/>
    <property type="match status" value="1"/>
</dbReference>
<feature type="active site" evidence="13">
    <location>
        <position position="116"/>
    </location>
</feature>
<evidence type="ECO:0000256" key="10">
    <source>
        <dbReference type="ARBA" id="ARBA00022984"/>
    </source>
</evidence>
<dbReference type="STRING" id="908809.ABG79_01292"/>
<evidence type="ECO:0000256" key="13">
    <source>
        <dbReference type="PIRSR" id="PIRSR618044-1"/>
    </source>
</evidence>
<evidence type="ECO:0000256" key="2">
    <source>
        <dbReference type="ARBA" id="ARBA00004752"/>
    </source>
</evidence>
<sequence>MKKVYTIILFIMIFTSTSKVCFSKVPVPALNLNCVSATVIDQESGRILYSKNGNKILPMASTTKIMTAIIAIEKGKLNDVVTVSTKAASVSGSSAGLKAGEKVTLEELLYGLMLESGNDAAVAIAEHIGGNVTNFIRMMNNKAIELGALNTSFVTPHGLDAEDHFTTANDLAKISAYAMRNEVFSKIVATKDISYGVSGQFKRNYTNINKFLFRVDNSDGIKTGFTGNAGKCLVASVRHKFGRYICVVLNSGDRWKDAEKLVKYATENYKFIKIAEKEEIIKSLFVYGGNSRNILIQAKDELFLPIKKEEKDKINVELYVPSVMFAPIAKNEIVGNLVVRLDKDIIAKYPLYSDREVKRKNFFDIIKDIFNYY</sequence>
<accession>A0A0R3JTF7</accession>
<dbReference type="SUPFAM" id="SSF69189">
    <property type="entry name" value="Penicillin-binding protein associated domain"/>
    <property type="match status" value="1"/>
</dbReference>
<evidence type="ECO:0000256" key="4">
    <source>
        <dbReference type="ARBA" id="ARBA00012448"/>
    </source>
</evidence>
<dbReference type="InterPro" id="IPR001967">
    <property type="entry name" value="Peptidase_S11_N"/>
</dbReference>
<keyword evidence="11" id="KW-0961">Cell wall biogenesis/degradation</keyword>
<dbReference type="InterPro" id="IPR037167">
    <property type="entry name" value="Peptidase_S11_C_sf"/>
</dbReference>
<evidence type="ECO:0000256" key="9">
    <source>
        <dbReference type="ARBA" id="ARBA00022960"/>
    </source>
</evidence>
<comment type="catalytic activity">
    <reaction evidence="12">
        <text>Preferential cleavage: (Ac)2-L-Lys-D-Ala-|-D-Ala. Also transpeptidation of peptidyl-alanyl moieties that are N-acyl substituents of D-alanine.</text>
        <dbReference type="EC" id="3.4.16.4"/>
    </reaction>
</comment>
<evidence type="ECO:0000259" key="16">
    <source>
        <dbReference type="SMART" id="SM00936"/>
    </source>
</evidence>
<gene>
    <name evidence="17" type="primary">dacB</name>
    <name evidence="17" type="ORF">ABG79_01292</name>
</gene>
<keyword evidence="6" id="KW-0645">Protease</keyword>
<evidence type="ECO:0000256" key="12">
    <source>
        <dbReference type="ARBA" id="ARBA00034000"/>
    </source>
</evidence>
<protein>
    <recommendedName>
        <fullName evidence="4">serine-type D-Ala-D-Ala carboxypeptidase</fullName>
        <ecNumber evidence="4">3.4.16.4</ecNumber>
    </recommendedName>
</protein>
<dbReference type="InterPro" id="IPR018044">
    <property type="entry name" value="Peptidase_S11"/>
</dbReference>
<comment type="caution">
    <text evidence="17">The sequence shown here is derived from an EMBL/GenBank/DDBJ whole genome shotgun (WGS) entry which is preliminary data.</text>
</comment>
<dbReference type="PATRIC" id="fig|908809.3.peg.1301"/>
<feature type="active site" description="Acyl-ester intermediate" evidence="13">
    <location>
        <position position="64"/>
    </location>
</feature>
<dbReference type="Pfam" id="PF07943">
    <property type="entry name" value="PBP5_C"/>
    <property type="match status" value="1"/>
</dbReference>
<comment type="function">
    <text evidence="1">Removes C-terminal D-alanyl residues from sugar-peptide cell wall precursors.</text>
</comment>
<evidence type="ECO:0000256" key="6">
    <source>
        <dbReference type="ARBA" id="ARBA00022670"/>
    </source>
</evidence>
<name>A0A0R3JTF7_CALMK</name>
<evidence type="ECO:0000256" key="1">
    <source>
        <dbReference type="ARBA" id="ARBA00003217"/>
    </source>
</evidence>
<dbReference type="PANTHER" id="PTHR21581:SF33">
    <property type="entry name" value="D-ALANYL-D-ALANINE CARBOXYPEPTIDASE DACB"/>
    <property type="match status" value="1"/>
</dbReference>
<dbReference type="PANTHER" id="PTHR21581">
    <property type="entry name" value="D-ALANYL-D-ALANINE CARBOXYPEPTIDASE"/>
    <property type="match status" value="1"/>
</dbReference>
<dbReference type="PRINTS" id="PR00725">
    <property type="entry name" value="DADACBPTASE1"/>
</dbReference>
<feature type="binding site" evidence="14">
    <location>
        <position position="222"/>
    </location>
    <ligand>
        <name>substrate</name>
    </ligand>
</feature>
<dbReference type="Gene3D" id="2.60.410.10">
    <property type="entry name" value="D-Ala-D-Ala carboxypeptidase, C-terminal domain"/>
    <property type="match status" value="1"/>
</dbReference>
<dbReference type="InterPro" id="IPR012907">
    <property type="entry name" value="Peptidase_S11_C"/>
</dbReference>
<proteinExistence type="inferred from homology"/>
<evidence type="ECO:0000256" key="15">
    <source>
        <dbReference type="RuleBase" id="RU004016"/>
    </source>
</evidence>
<comment type="similarity">
    <text evidence="3 15">Belongs to the peptidase S11 family.</text>
</comment>
<dbReference type="RefSeq" id="WP_057978316.1">
    <property type="nucleotide sequence ID" value="NZ_LKHP01000006.1"/>
</dbReference>
<keyword evidence="5 17" id="KW-0121">Carboxypeptidase</keyword>
<dbReference type="GO" id="GO:0006508">
    <property type="term" value="P:proteolysis"/>
    <property type="evidence" value="ECO:0007669"/>
    <property type="project" value="UniProtKB-KW"/>
</dbReference>
<evidence type="ECO:0000313" key="18">
    <source>
        <dbReference type="Proteomes" id="UP000052015"/>
    </source>
</evidence>
<dbReference type="InterPro" id="IPR012338">
    <property type="entry name" value="Beta-lactam/transpept-like"/>
</dbReference>
<keyword evidence="10" id="KW-0573">Peptidoglycan synthesis</keyword>
<keyword evidence="9" id="KW-0133">Cell shape</keyword>
<dbReference type="EMBL" id="LKHP01000006">
    <property type="protein sequence ID" value="KRQ86801.1"/>
    <property type="molecule type" value="Genomic_DNA"/>
</dbReference>
<evidence type="ECO:0000256" key="3">
    <source>
        <dbReference type="ARBA" id="ARBA00007164"/>
    </source>
</evidence>